<evidence type="ECO:0000313" key="9">
    <source>
        <dbReference type="Proteomes" id="UP000196125"/>
    </source>
</evidence>
<evidence type="ECO:0000313" key="7">
    <source>
        <dbReference type="EMBL" id="MDW6003514.1"/>
    </source>
</evidence>
<evidence type="ECO:0000259" key="6">
    <source>
        <dbReference type="PROSITE" id="PS50075"/>
    </source>
</evidence>
<dbReference type="Gene3D" id="3.30.559.30">
    <property type="entry name" value="Nonribosomal peptide synthetase, condensation domain"/>
    <property type="match status" value="1"/>
</dbReference>
<dbReference type="PANTHER" id="PTHR45527:SF10">
    <property type="entry name" value="PYOCHELIN SYNTHASE PCHF"/>
    <property type="match status" value="1"/>
</dbReference>
<keyword evidence="4" id="KW-0597">Phosphoprotein</keyword>
<protein>
    <submittedName>
        <fullName evidence="8">Gramicidin S synthase 2</fullName>
    </submittedName>
    <submittedName>
        <fullName evidence="7">Non-ribosomal peptide synthetase</fullName>
    </submittedName>
</protein>
<keyword evidence="3" id="KW-0596">Phosphopantetheine</keyword>
<dbReference type="SUPFAM" id="SSF56801">
    <property type="entry name" value="Acetyl-CoA synthetase-like"/>
    <property type="match status" value="2"/>
</dbReference>
<evidence type="ECO:0000256" key="2">
    <source>
        <dbReference type="ARBA" id="ARBA00004924"/>
    </source>
</evidence>
<dbReference type="InterPro" id="IPR001242">
    <property type="entry name" value="Condensation_dom"/>
</dbReference>
<dbReference type="CDD" id="cd19535">
    <property type="entry name" value="Cyc_NRPS"/>
    <property type="match status" value="1"/>
</dbReference>
<dbReference type="GO" id="GO:0043041">
    <property type="term" value="P:amino acid activation for nonribosomal peptide biosynthetic process"/>
    <property type="evidence" value="ECO:0007669"/>
    <property type="project" value="TreeGrafter"/>
</dbReference>
<dbReference type="InterPro" id="IPR000873">
    <property type="entry name" value="AMP-dep_synth/lig_dom"/>
</dbReference>
<dbReference type="InterPro" id="IPR045851">
    <property type="entry name" value="AMP-bd_C_sf"/>
</dbReference>
<dbReference type="GO" id="GO:0031177">
    <property type="term" value="F:phosphopantetheine binding"/>
    <property type="evidence" value="ECO:0007669"/>
    <property type="project" value="TreeGrafter"/>
</dbReference>
<dbReference type="Gene3D" id="1.10.1200.10">
    <property type="entry name" value="ACP-like"/>
    <property type="match status" value="2"/>
</dbReference>
<dbReference type="InterPro" id="IPR020845">
    <property type="entry name" value="AMP-binding_CS"/>
</dbReference>
<evidence type="ECO:0000313" key="8">
    <source>
        <dbReference type="EMBL" id="SMR99692.1"/>
    </source>
</evidence>
<dbReference type="RefSeq" id="WP_087479702.1">
    <property type="nucleotide sequence ID" value="NZ_AP024883.1"/>
</dbReference>
<reference evidence="7 10" key="2">
    <citation type="submission" date="2023-11" db="EMBL/GenBank/DDBJ databases">
        <title>Plant-associative lifestyle of Vibrio porteresiae and its evolutionary dynamics.</title>
        <authorList>
            <person name="Rameshkumar N."/>
            <person name="Kirti K."/>
        </authorList>
    </citation>
    <scope>NUCLEOTIDE SEQUENCE [LARGE SCALE GENOMIC DNA]</scope>
    <source>
        <strain evidence="7 10">MSSRF38</strain>
    </source>
</reference>
<gene>
    <name evidence="8" type="primary">grsB</name>
    <name evidence="7" type="ORF">SBX37_11710</name>
    <name evidence="8" type="ORF">VIM7927_00920</name>
</gene>
<dbReference type="EMBL" id="FXXI01000001">
    <property type="protein sequence ID" value="SMR99692.1"/>
    <property type="molecule type" value="Genomic_DNA"/>
</dbReference>
<dbReference type="GO" id="GO:0005737">
    <property type="term" value="C:cytoplasm"/>
    <property type="evidence" value="ECO:0007669"/>
    <property type="project" value="TreeGrafter"/>
</dbReference>
<evidence type="ECO:0000313" key="10">
    <source>
        <dbReference type="Proteomes" id="UP001283366"/>
    </source>
</evidence>
<dbReference type="Gene3D" id="3.40.50.12780">
    <property type="entry name" value="N-terminal domain of ligase-like"/>
    <property type="match status" value="2"/>
</dbReference>
<comment type="pathway">
    <text evidence="2">Siderophore biosynthesis.</text>
</comment>
<dbReference type="Pfam" id="PF00550">
    <property type="entry name" value="PP-binding"/>
    <property type="match status" value="2"/>
</dbReference>
<dbReference type="Gene3D" id="3.30.559.10">
    <property type="entry name" value="Chloramphenicol acetyltransferase-like domain"/>
    <property type="match status" value="1"/>
</dbReference>
<dbReference type="PROSITE" id="PS00455">
    <property type="entry name" value="AMP_BINDING"/>
    <property type="match status" value="2"/>
</dbReference>
<dbReference type="Gene3D" id="3.30.300.30">
    <property type="match status" value="2"/>
</dbReference>
<feature type="domain" description="Carrier" evidence="6">
    <location>
        <begin position="698"/>
        <end position="773"/>
    </location>
</feature>
<accession>A0A1Y6IT75</accession>
<dbReference type="EMBL" id="JAWRCO010000001">
    <property type="protein sequence ID" value="MDW6003514.1"/>
    <property type="molecule type" value="Genomic_DNA"/>
</dbReference>
<dbReference type="InterPro" id="IPR057737">
    <property type="entry name" value="Condensation_MtbB-like"/>
</dbReference>
<dbReference type="Proteomes" id="UP001283366">
    <property type="component" value="Unassembled WGS sequence"/>
</dbReference>
<dbReference type="OrthoDB" id="9757559at2"/>
<dbReference type="Proteomes" id="UP000196125">
    <property type="component" value="Unassembled WGS sequence"/>
</dbReference>
<keyword evidence="10" id="KW-1185">Reference proteome</keyword>
<dbReference type="PROSITE" id="PS50075">
    <property type="entry name" value="CARRIER"/>
    <property type="match status" value="2"/>
</dbReference>
<dbReference type="PROSITE" id="PS00012">
    <property type="entry name" value="PHOSPHOPANTETHEINE"/>
    <property type="match status" value="1"/>
</dbReference>
<dbReference type="Pfam" id="PF13193">
    <property type="entry name" value="AMP-binding_C"/>
    <property type="match status" value="1"/>
</dbReference>
<dbReference type="SUPFAM" id="SSF47336">
    <property type="entry name" value="ACP-like"/>
    <property type="match status" value="2"/>
</dbReference>
<dbReference type="NCBIfam" id="TIGR01733">
    <property type="entry name" value="AA-adenyl-dom"/>
    <property type="match status" value="1"/>
</dbReference>
<dbReference type="Pfam" id="PF00501">
    <property type="entry name" value="AMP-binding"/>
    <property type="match status" value="2"/>
</dbReference>
<dbReference type="SUPFAM" id="SSF52777">
    <property type="entry name" value="CoA-dependent acyltransferases"/>
    <property type="match status" value="2"/>
</dbReference>
<evidence type="ECO:0000256" key="3">
    <source>
        <dbReference type="ARBA" id="ARBA00022450"/>
    </source>
</evidence>
<dbReference type="GO" id="GO:0044550">
    <property type="term" value="P:secondary metabolite biosynthetic process"/>
    <property type="evidence" value="ECO:0007669"/>
    <property type="project" value="TreeGrafter"/>
</dbReference>
<dbReference type="InterPro" id="IPR010071">
    <property type="entry name" value="AA_adenyl_dom"/>
</dbReference>
<feature type="domain" description="Carrier" evidence="6">
    <location>
        <begin position="1757"/>
        <end position="1832"/>
    </location>
</feature>
<evidence type="ECO:0000256" key="5">
    <source>
        <dbReference type="ARBA" id="ARBA00022598"/>
    </source>
</evidence>
<dbReference type="InterPro" id="IPR025110">
    <property type="entry name" value="AMP-bd_C"/>
</dbReference>
<dbReference type="GO" id="GO:0016874">
    <property type="term" value="F:ligase activity"/>
    <property type="evidence" value="ECO:0007669"/>
    <property type="project" value="UniProtKB-KW"/>
</dbReference>
<proteinExistence type="predicted"/>
<dbReference type="InterPro" id="IPR009081">
    <property type="entry name" value="PP-bd_ACP"/>
</dbReference>
<comment type="cofactor">
    <cofactor evidence="1">
        <name>pantetheine 4'-phosphate</name>
        <dbReference type="ChEBI" id="CHEBI:47942"/>
    </cofactor>
</comment>
<dbReference type="InterPro" id="IPR023213">
    <property type="entry name" value="CAT-like_dom_sf"/>
</dbReference>
<reference evidence="8 9" key="1">
    <citation type="submission" date="2017-05" db="EMBL/GenBank/DDBJ databases">
        <authorList>
            <person name="Song R."/>
            <person name="Chenine A.L."/>
            <person name="Ruprecht R.M."/>
        </authorList>
    </citation>
    <scope>NUCLEOTIDE SEQUENCE [LARGE SCALE GENOMIC DNA]</scope>
    <source>
        <strain evidence="8 9">CECT 7927</strain>
    </source>
</reference>
<sequence length="1833" mass="204580">MKMELDSSIKNTGGLWEAFEDKEISLSPERVEHPLVFPETMPLGDETLLAVAIELGALVSHDGVVIIGVTVMGQRRVLHIDSLSIDNSYTSIDLARSVWVDIDNQPEDRITKSDIEITDSIITYCSDSALWIMKRSTGYHISLSKGRYSEASYPNMVALTQFAIERVSNPLATVPAELLPVHFPIEDDKRVSFVERLNEQVKANSKLLAIQDDNSYRALTYQELWDISSSVAQYLFGSMITQYAHPRIALFMERGWQHLTSIVAIQRLGGTCVLIDPSNPDSRVKSLLDDSQPDAVIFAGSTGSRIDILEKFITIDFEEAALEAALSTDYKIFTWSDTTNKDCFIAGTSGSTGRPKSVRLSYKGMMTTIDAIIDATGIDTGVHGSWLSSPGYGMVEVDPLPVLTVGGTVFIPSNETLSDPKQLASWFLSQQIHHTLLMTSMAEALWENNDAVSLNSMIIAGERCKRWPPEHINYQVLNVYGSAEAAVVAIEQLTDVKVTNLPSVGRTVCGANAYVLDRNGIELPAGCVGELVITGQTLSEGYIDQEQTSKVFTPNLLDGSSEIQYSTGDRARMLMCGTIEIFGRNDRTVKVRGYRIDLTEIEIVALEISGVIKAAAVYTQDELGSSLTLYLELKNNNNDLIQVVKQHIKDTLSPAAMPNNFVSCTLPLGANGKVDYKSLSDIVVEQQLPAEHDGKYFTPQNNIERTVFSYWSKWTRSENSSETSSFFDVGGDSLKAMRMIGELSCDHDFHIEMKHFLGAPTLRNLIDLTFDSSRSRLPKLQHLPENGQYEPFDLNESQQALWVGRGGDFSYGGVGCQGYFEWEVKDLRYPEFAAAVESIIVRHPMLRMTIDAKGQQRIGRIEDIDPSLAVKFVDLTMLSTDSRHNEIDIIREKFSNEEIGTGTWPLFNFLVSKIDDVNYRVHFNIDMLIADAWSIFQVVIPDLIDFYSDKSNDLPQLQTTFCDYIAYRREVIKSERYQEDKKYWEDKIKSLPPAPKLPTLEGTNSSNYHFDRHHGCLSMEQWDSLQSYARSINISPSGAVGLALCEVIRQWNEEQHFTLNFPVSDRMPVSEDIDHVVGDFTNTLLVPYETDTNDTLAERGEKLQSAIWDALDHRLFTGVEVLRELARLKRSGSTPLMPIVLTSLLGHPGRHDAAKLGPEVYGVSQTPQVTLDVQLRESEGVLYFKWDYLKGVIREDVIQDMFDAFCSLLERMATSTSIWSESHIDLRPVKQCQVRDAVNATECLVPSVHLKELLEQQIEQRGKQVALISPDKSYTWEEAGIAARNVGADINAVVEDSEKMVGIILPKGIYQYVAVYSCLLLGLGYVPIDPDLPIERMKNIFGKADVKTIVTLKGMDVPDNVKCISIDVNDARIWSASTNVLECRRNLEDYSPYIIFTSGSTGEPKGVEIPEYAVVNHILDVVDRFELNNSTRHLATAALHFDMSVFDVFGPLVHGGSVVVPNAAAGPDPDQWLSLQRRFEVNFWACVPAIMDLLVTVHEMSGSEAAISSLRNIVMAGDWIPLSLLPRARALYPQSTLYSCGGPTETTNWSILHEITEHEGTVVSSVLYGTPMRNSKYHIVSSGWQDCPDWVPGEMLVESDVSLAKGYIGQTELTSKAFVIHPRTEKRMYRTGDLGRYLPDGEIEILGRIDNQIKINGLRVELGEIENVALRCPGVERACAFALLDKAQRPKNIALAYLGEAEQDESIRGEIQKYLPTYMVPSFVQHVDELPLSKNSKVDIHALRQLMKQDREISMSTNKKNYMRAVIGSVSEHIGTPVVLPDDNFLDIGGDSISAMKIKIQLENDFATEIDLDKILMSESISDIAKVLENVNS</sequence>
<dbReference type="InterPro" id="IPR006162">
    <property type="entry name" value="Ppantetheine_attach_site"/>
</dbReference>
<dbReference type="Pfam" id="PF00668">
    <property type="entry name" value="Condensation"/>
    <property type="match status" value="1"/>
</dbReference>
<dbReference type="PANTHER" id="PTHR45527">
    <property type="entry name" value="NONRIBOSOMAL PEPTIDE SYNTHETASE"/>
    <property type="match status" value="1"/>
</dbReference>
<keyword evidence="5" id="KW-0436">Ligase</keyword>
<evidence type="ECO:0000256" key="4">
    <source>
        <dbReference type="ARBA" id="ARBA00022553"/>
    </source>
</evidence>
<evidence type="ECO:0000256" key="1">
    <source>
        <dbReference type="ARBA" id="ARBA00001957"/>
    </source>
</evidence>
<dbReference type="InterPro" id="IPR036736">
    <property type="entry name" value="ACP-like_sf"/>
</dbReference>
<name>A0A1Y6IT75_9VIBR</name>
<organism evidence="8 9">
    <name type="scientific">Vibrio mangrovi</name>
    <dbReference type="NCBI Taxonomy" id="474394"/>
    <lineage>
        <taxon>Bacteria</taxon>
        <taxon>Pseudomonadati</taxon>
        <taxon>Pseudomonadota</taxon>
        <taxon>Gammaproteobacteria</taxon>
        <taxon>Vibrionales</taxon>
        <taxon>Vibrionaceae</taxon>
        <taxon>Vibrio</taxon>
    </lineage>
</organism>
<dbReference type="InterPro" id="IPR042099">
    <property type="entry name" value="ANL_N_sf"/>
</dbReference>